<name>A0A423LFW4_PSEFL</name>
<keyword evidence="5" id="KW-0812">Transmembrane</keyword>
<protein>
    <recommendedName>
        <fullName evidence="3">diguanylate cyclase</fullName>
        <ecNumber evidence="3">2.7.7.65</ecNumber>
    </recommendedName>
</protein>
<dbReference type="Pfam" id="PF17149">
    <property type="entry name" value="CHASE5"/>
    <property type="match status" value="1"/>
</dbReference>
<evidence type="ECO:0000259" key="7">
    <source>
        <dbReference type="PROSITE" id="PS50887"/>
    </source>
</evidence>
<dbReference type="GO" id="GO:0007165">
    <property type="term" value="P:signal transduction"/>
    <property type="evidence" value="ECO:0007669"/>
    <property type="project" value="InterPro"/>
</dbReference>
<comment type="catalytic activity">
    <reaction evidence="4">
        <text>2 GTP = 3',3'-c-di-GMP + 2 diphosphate</text>
        <dbReference type="Rhea" id="RHEA:24898"/>
        <dbReference type="ChEBI" id="CHEBI:33019"/>
        <dbReference type="ChEBI" id="CHEBI:37565"/>
        <dbReference type="ChEBI" id="CHEBI:58805"/>
        <dbReference type="EC" id="2.7.7.65"/>
    </reaction>
</comment>
<dbReference type="Proteomes" id="UP000285757">
    <property type="component" value="Unassembled WGS sequence"/>
</dbReference>
<dbReference type="GO" id="GO:1902201">
    <property type="term" value="P:negative regulation of bacterial-type flagellum-dependent cell motility"/>
    <property type="evidence" value="ECO:0007669"/>
    <property type="project" value="TreeGrafter"/>
</dbReference>
<sequence>MKQEPIRPITVALFNRALAQALLCILLFGGIQVWLTYRQVQESFQMAVHNVAYSNAPLLSVSVWDVDVDAIQREVNLLLENNPSIGYVQVNTNTGQRFVAGELTGAGLSRPLEFQISRPNVPSAIIGTLKLNADTRVLYREIFRSVGGVLVQCVVLTALLLGLVMRVLRRDLQRPMRQLAEFVNELKADDLTVKLSLQREPSRRRDEIDLVAEGFSTLQDRIQHHIVTLDAQVAERTKQLGSALTKLKELSTTDPLTGCYNRILFNERFPIELNCADRYSRSLSIIFCDVDHFKRVNDSFGHGAGDQVLRGVGSSLRQILRSDSDWVVRYGGEEFVMVLPDTSLADACEIAERLRMEIARQVYVSLGDGEPLNVTISLGVAEQQAGESMTALLHRADEWLYAAKNGGRNQVQPCFQSLAAAAELSAAAPRAAN</sequence>
<comment type="subcellular location">
    <subcellularLocation>
        <location evidence="2">Cell inner membrane</location>
    </subcellularLocation>
</comment>
<feature type="transmembrane region" description="Helical" evidence="5">
    <location>
        <begin position="149"/>
        <end position="168"/>
    </location>
</feature>
<keyword evidence="5" id="KW-1133">Transmembrane helix</keyword>
<feature type="domain" description="GGDEF" evidence="7">
    <location>
        <begin position="281"/>
        <end position="416"/>
    </location>
</feature>
<evidence type="ECO:0000256" key="3">
    <source>
        <dbReference type="ARBA" id="ARBA00012528"/>
    </source>
</evidence>
<dbReference type="Pfam" id="PF00990">
    <property type="entry name" value="GGDEF"/>
    <property type="match status" value="1"/>
</dbReference>
<dbReference type="EC" id="2.7.7.65" evidence="3"/>
<dbReference type="Gene3D" id="3.30.70.270">
    <property type="match status" value="1"/>
</dbReference>
<dbReference type="CDD" id="cd06225">
    <property type="entry name" value="HAMP"/>
    <property type="match status" value="1"/>
</dbReference>
<dbReference type="AlphaFoldDB" id="A0A423LFW4"/>
<dbReference type="InterPro" id="IPR043128">
    <property type="entry name" value="Rev_trsase/Diguanyl_cyclase"/>
</dbReference>
<gene>
    <name evidence="8" type="ORF">BK671_14410</name>
</gene>
<dbReference type="InterPro" id="IPR029787">
    <property type="entry name" value="Nucleotide_cyclase"/>
</dbReference>
<dbReference type="FunFam" id="3.30.70.270:FF:000001">
    <property type="entry name" value="Diguanylate cyclase domain protein"/>
    <property type="match status" value="1"/>
</dbReference>
<dbReference type="InterPro" id="IPR003660">
    <property type="entry name" value="HAMP_dom"/>
</dbReference>
<reference evidence="8 9" key="1">
    <citation type="submission" date="2016-10" db="EMBL/GenBank/DDBJ databases">
        <title>Comparative genome analysis of multiple Pseudomonas spp. focuses on biocontrol and plant growth promoting traits.</title>
        <authorList>
            <person name="Tao X.-Y."/>
            <person name="Taylor C.G."/>
        </authorList>
    </citation>
    <scope>NUCLEOTIDE SEQUENCE [LARGE SCALE GENOMIC DNA]</scope>
    <source>
        <strain evidence="8 9">24D3</strain>
    </source>
</reference>
<evidence type="ECO:0000256" key="1">
    <source>
        <dbReference type="ARBA" id="ARBA00001946"/>
    </source>
</evidence>
<keyword evidence="5" id="KW-0472">Membrane</keyword>
<dbReference type="PANTHER" id="PTHR45138:SF9">
    <property type="entry name" value="DIGUANYLATE CYCLASE DGCM-RELATED"/>
    <property type="match status" value="1"/>
</dbReference>
<dbReference type="SMART" id="SM00267">
    <property type="entry name" value="GGDEF"/>
    <property type="match status" value="1"/>
</dbReference>
<dbReference type="PROSITE" id="PS50887">
    <property type="entry name" value="GGDEF"/>
    <property type="match status" value="1"/>
</dbReference>
<dbReference type="Gene3D" id="6.10.340.10">
    <property type="match status" value="1"/>
</dbReference>
<dbReference type="SUPFAM" id="SSF55073">
    <property type="entry name" value="Nucleotide cyclase"/>
    <property type="match status" value="1"/>
</dbReference>
<accession>A0A423LFW4</accession>
<dbReference type="InterPro" id="IPR033414">
    <property type="entry name" value="Sensor_dom"/>
</dbReference>
<dbReference type="GO" id="GO:0043709">
    <property type="term" value="P:cell adhesion involved in single-species biofilm formation"/>
    <property type="evidence" value="ECO:0007669"/>
    <property type="project" value="TreeGrafter"/>
</dbReference>
<dbReference type="SMART" id="SM00304">
    <property type="entry name" value="HAMP"/>
    <property type="match status" value="1"/>
</dbReference>
<comment type="caution">
    <text evidence="8">The sequence shown here is derived from an EMBL/GenBank/DDBJ whole genome shotgun (WGS) entry which is preliminary data.</text>
</comment>
<dbReference type="EMBL" id="MOBU01000010">
    <property type="protein sequence ID" value="RON67168.1"/>
    <property type="molecule type" value="Genomic_DNA"/>
</dbReference>
<feature type="domain" description="HAMP" evidence="6">
    <location>
        <begin position="170"/>
        <end position="227"/>
    </location>
</feature>
<dbReference type="GO" id="GO:0052621">
    <property type="term" value="F:diguanylate cyclase activity"/>
    <property type="evidence" value="ECO:0007669"/>
    <property type="project" value="UniProtKB-EC"/>
</dbReference>
<evidence type="ECO:0000256" key="2">
    <source>
        <dbReference type="ARBA" id="ARBA00004533"/>
    </source>
</evidence>
<feature type="transmembrane region" description="Helical" evidence="5">
    <location>
        <begin position="12"/>
        <end position="35"/>
    </location>
</feature>
<dbReference type="PANTHER" id="PTHR45138">
    <property type="entry name" value="REGULATORY COMPONENTS OF SENSORY TRANSDUCTION SYSTEM"/>
    <property type="match status" value="1"/>
</dbReference>
<dbReference type="InterPro" id="IPR050469">
    <property type="entry name" value="Diguanylate_Cyclase"/>
</dbReference>
<dbReference type="GO" id="GO:0005886">
    <property type="term" value="C:plasma membrane"/>
    <property type="evidence" value="ECO:0007669"/>
    <property type="project" value="UniProtKB-SubCell"/>
</dbReference>
<proteinExistence type="predicted"/>
<comment type="cofactor">
    <cofactor evidence="1">
        <name>Mg(2+)</name>
        <dbReference type="ChEBI" id="CHEBI:18420"/>
    </cofactor>
</comment>
<evidence type="ECO:0000313" key="8">
    <source>
        <dbReference type="EMBL" id="RON67168.1"/>
    </source>
</evidence>
<dbReference type="InterPro" id="IPR000160">
    <property type="entry name" value="GGDEF_dom"/>
</dbReference>
<dbReference type="SUPFAM" id="SSF158472">
    <property type="entry name" value="HAMP domain-like"/>
    <property type="match status" value="1"/>
</dbReference>
<dbReference type="PROSITE" id="PS50885">
    <property type="entry name" value="HAMP"/>
    <property type="match status" value="1"/>
</dbReference>
<dbReference type="NCBIfam" id="TIGR00254">
    <property type="entry name" value="GGDEF"/>
    <property type="match status" value="1"/>
</dbReference>
<evidence type="ECO:0000259" key="6">
    <source>
        <dbReference type="PROSITE" id="PS50885"/>
    </source>
</evidence>
<evidence type="ECO:0000313" key="9">
    <source>
        <dbReference type="Proteomes" id="UP000285757"/>
    </source>
</evidence>
<organism evidence="8 9">
    <name type="scientific">Pseudomonas fluorescens</name>
    <dbReference type="NCBI Taxonomy" id="294"/>
    <lineage>
        <taxon>Bacteria</taxon>
        <taxon>Pseudomonadati</taxon>
        <taxon>Pseudomonadota</taxon>
        <taxon>Gammaproteobacteria</taxon>
        <taxon>Pseudomonadales</taxon>
        <taxon>Pseudomonadaceae</taxon>
        <taxon>Pseudomonas</taxon>
    </lineage>
</organism>
<evidence type="ECO:0000256" key="4">
    <source>
        <dbReference type="ARBA" id="ARBA00034247"/>
    </source>
</evidence>
<dbReference type="CDD" id="cd01949">
    <property type="entry name" value="GGDEF"/>
    <property type="match status" value="1"/>
</dbReference>
<dbReference type="RefSeq" id="WP_123532783.1">
    <property type="nucleotide sequence ID" value="NZ_MOBU01000010.1"/>
</dbReference>
<evidence type="ECO:0000256" key="5">
    <source>
        <dbReference type="SAM" id="Phobius"/>
    </source>
</evidence>